<proteinExistence type="predicted"/>
<protein>
    <submittedName>
        <fullName evidence="2">Uncharacterized protein</fullName>
    </submittedName>
</protein>
<reference evidence="3" key="1">
    <citation type="submission" date="2019-03" db="EMBL/GenBank/DDBJ databases">
        <title>Snf2 controls pulcherriminic acid biosynthesis and connects pigmentation and antifungal activity of the yeast Metschnikowia pulcherrima.</title>
        <authorList>
            <person name="Gore-Lloyd D."/>
            <person name="Sumann I."/>
            <person name="Brachmann A.O."/>
            <person name="Schneeberger K."/>
            <person name="Ortiz-Merino R.A."/>
            <person name="Moreno-Beltran M."/>
            <person name="Schlaefli M."/>
            <person name="Kirner P."/>
            <person name="Santos Kron A."/>
            <person name="Wolfe K.H."/>
            <person name="Piel J."/>
            <person name="Ahrens C.H."/>
            <person name="Henk D."/>
            <person name="Freimoser F.M."/>
        </authorList>
    </citation>
    <scope>NUCLEOTIDE SEQUENCE [LARGE SCALE GENOMIC DNA]</scope>
    <source>
        <strain evidence="3">APC 1.2</strain>
    </source>
</reference>
<keyword evidence="3" id="KW-1185">Reference proteome</keyword>
<name>A0A4P6XXF1_9ASCO</name>
<feature type="signal peptide" evidence="1">
    <location>
        <begin position="1"/>
        <end position="19"/>
    </location>
</feature>
<keyword evidence="1" id="KW-0732">Signal</keyword>
<sequence>MRICLTAIVIALIANKIKATPVESRENEPFGVTEREQSSLPPVTLHGRLVYGRFPLLHFVKDPSPAEITQQVITSLRKFVRELKGFISPDTFRFVSFQRMAEHFGSTLRELEGLLKLGKHSEEAQQRLAYSKNLYLTMTRAAINMRRFLPLENTGNIAISHMSLIQLKALALYDSRGEFHTTLAHSVRRIMCLKQDVNSWEAAFNNQRNVHFLTELIFTDLVEKTRAQIRALENKIPRDREFWSQEGLPRDGDFFCLA</sequence>
<dbReference type="EMBL" id="CP034461">
    <property type="protein sequence ID" value="QBM90861.1"/>
    <property type="molecule type" value="Genomic_DNA"/>
</dbReference>
<accession>A0A4P6XXF1</accession>
<evidence type="ECO:0000256" key="1">
    <source>
        <dbReference type="SAM" id="SignalP"/>
    </source>
</evidence>
<dbReference type="Proteomes" id="UP000292447">
    <property type="component" value="Chromosome VI"/>
</dbReference>
<gene>
    <name evidence="2" type="ORF">METSCH_F04490</name>
</gene>
<evidence type="ECO:0000313" key="2">
    <source>
        <dbReference type="EMBL" id="QBM90861.1"/>
    </source>
</evidence>
<organism evidence="2 3">
    <name type="scientific">Metschnikowia aff. pulcherrima</name>
    <dbReference type="NCBI Taxonomy" id="2163413"/>
    <lineage>
        <taxon>Eukaryota</taxon>
        <taxon>Fungi</taxon>
        <taxon>Dikarya</taxon>
        <taxon>Ascomycota</taxon>
        <taxon>Saccharomycotina</taxon>
        <taxon>Pichiomycetes</taxon>
        <taxon>Metschnikowiaceae</taxon>
        <taxon>Metschnikowia</taxon>
    </lineage>
</organism>
<dbReference type="AlphaFoldDB" id="A0A4P6XXF1"/>
<feature type="chain" id="PRO_5020788900" evidence="1">
    <location>
        <begin position="20"/>
        <end position="258"/>
    </location>
</feature>
<evidence type="ECO:0000313" key="3">
    <source>
        <dbReference type="Proteomes" id="UP000292447"/>
    </source>
</evidence>